<dbReference type="STRING" id="1122204.SAMN05421781_1926"/>
<dbReference type="FunFam" id="1.20.1090.10:FF:000001">
    <property type="entry name" value="Aldehyde-alcohol dehydrogenase"/>
    <property type="match status" value="1"/>
</dbReference>
<evidence type="ECO:0000256" key="1">
    <source>
        <dbReference type="ARBA" id="ARBA00007358"/>
    </source>
</evidence>
<proteinExistence type="inferred from homology"/>
<dbReference type="Gene3D" id="1.20.1090.10">
    <property type="entry name" value="Dehydroquinate synthase-like - alpha domain"/>
    <property type="match status" value="1"/>
</dbReference>
<keyword evidence="3" id="KW-0520">NAD</keyword>
<dbReference type="PANTHER" id="PTHR11496:SF102">
    <property type="entry name" value="ALCOHOL DEHYDROGENASE 4"/>
    <property type="match status" value="1"/>
</dbReference>
<dbReference type="GO" id="GO:0004022">
    <property type="term" value="F:alcohol dehydrogenase (NAD+) activity"/>
    <property type="evidence" value="ECO:0007669"/>
    <property type="project" value="TreeGrafter"/>
</dbReference>
<evidence type="ECO:0000256" key="2">
    <source>
        <dbReference type="ARBA" id="ARBA00023002"/>
    </source>
</evidence>
<dbReference type="Gene3D" id="3.40.50.1970">
    <property type="match status" value="1"/>
</dbReference>
<dbReference type="InterPro" id="IPR018211">
    <property type="entry name" value="ADH_Fe_CS"/>
</dbReference>
<evidence type="ECO:0000313" key="6">
    <source>
        <dbReference type="EMBL" id="SDW63363.1"/>
    </source>
</evidence>
<dbReference type="AlphaFoldDB" id="A0A1H2V4X4"/>
<dbReference type="EMBL" id="FNNC01000004">
    <property type="protein sequence ID" value="SDW63363.1"/>
    <property type="molecule type" value="Genomic_DNA"/>
</dbReference>
<dbReference type="PROSITE" id="PS00913">
    <property type="entry name" value="ADH_IRON_1"/>
    <property type="match status" value="1"/>
</dbReference>
<protein>
    <submittedName>
        <fullName evidence="6">Alcohol dehydrogenase</fullName>
    </submittedName>
</protein>
<dbReference type="InterPro" id="IPR001670">
    <property type="entry name" value="ADH_Fe/GldA"/>
</dbReference>
<sequence>MNIPTAFQSPAIIHYGKGSFQEVGKETIRKGKKALIISDQMMEQLGYIEKCRTYLQEENVESVVYNGVGSEPTDKFVEEALHFFHQEKCDVVLSIGGGSCIDTAKSVAVVSTNGGYIGDYMGGKKQTSHLPSPHIAIPTTAGTGSEATDVTIITNTANEVKMMIKQPAFLPEVAIIDPELSKSAPAKVKAATGVDALSHAIEAYISQKAHPMSDMMALSAMELIVSNLKKTYDDPEDLEAQAKMALGALQAGWAFSNSSVCLVHGMSRPIGALFHVPHGFSNAMLLPAVMEFSREAAIKRLADLGRIFKPEAEKYSNEEAADIAISSVKELCRDLQIPNLQEWGIEQKEFESAVDKMVKDAFESGSPGKNPKVPSLEEMKELYRVCYDYNYAEETMR</sequence>
<name>A0A1H2V4X4_9BACI</name>
<dbReference type="InterPro" id="IPR039697">
    <property type="entry name" value="Alcohol_dehydrogenase_Fe"/>
</dbReference>
<dbReference type="OrthoDB" id="9815791at2"/>
<keyword evidence="7" id="KW-1185">Reference proteome</keyword>
<dbReference type="Proteomes" id="UP000199488">
    <property type="component" value="Unassembled WGS sequence"/>
</dbReference>
<reference evidence="6 7" key="1">
    <citation type="submission" date="2016-10" db="EMBL/GenBank/DDBJ databases">
        <authorList>
            <person name="de Groot N.N."/>
        </authorList>
    </citation>
    <scope>NUCLEOTIDE SEQUENCE [LARGE SCALE GENOMIC DNA]</scope>
    <source>
        <strain evidence="6 7">DSM 23126</strain>
    </source>
</reference>
<dbReference type="GO" id="GO:0046872">
    <property type="term" value="F:metal ion binding"/>
    <property type="evidence" value="ECO:0007669"/>
    <property type="project" value="InterPro"/>
</dbReference>
<dbReference type="Pfam" id="PF00465">
    <property type="entry name" value="Fe-ADH"/>
    <property type="match status" value="1"/>
</dbReference>
<evidence type="ECO:0000313" key="7">
    <source>
        <dbReference type="Proteomes" id="UP000199488"/>
    </source>
</evidence>
<evidence type="ECO:0000259" key="4">
    <source>
        <dbReference type="Pfam" id="PF00465"/>
    </source>
</evidence>
<dbReference type="InterPro" id="IPR056798">
    <property type="entry name" value="ADH_Fe_C"/>
</dbReference>
<dbReference type="RefSeq" id="WP_091614296.1">
    <property type="nucleotide sequence ID" value="NZ_FNNC01000004.1"/>
</dbReference>
<keyword evidence="2" id="KW-0560">Oxidoreductase</keyword>
<evidence type="ECO:0000256" key="3">
    <source>
        <dbReference type="ARBA" id="ARBA00023027"/>
    </source>
</evidence>
<feature type="domain" description="Alcohol dehydrogenase iron-type/glycerol dehydrogenase GldA" evidence="4">
    <location>
        <begin position="10"/>
        <end position="178"/>
    </location>
</feature>
<gene>
    <name evidence="6" type="ORF">SAMN05421781_1926</name>
</gene>
<dbReference type="CDD" id="cd08194">
    <property type="entry name" value="Fe-ADH-like"/>
    <property type="match status" value="1"/>
</dbReference>
<organism evidence="6 7">
    <name type="scientific">Marinococcus luteus</name>
    <dbReference type="NCBI Taxonomy" id="1122204"/>
    <lineage>
        <taxon>Bacteria</taxon>
        <taxon>Bacillati</taxon>
        <taxon>Bacillota</taxon>
        <taxon>Bacilli</taxon>
        <taxon>Bacillales</taxon>
        <taxon>Bacillaceae</taxon>
        <taxon>Marinococcus</taxon>
    </lineage>
</organism>
<accession>A0A1H2V4X4</accession>
<evidence type="ECO:0000259" key="5">
    <source>
        <dbReference type="Pfam" id="PF25137"/>
    </source>
</evidence>
<dbReference type="Pfam" id="PF25137">
    <property type="entry name" value="ADH_Fe_C"/>
    <property type="match status" value="1"/>
</dbReference>
<dbReference type="SUPFAM" id="SSF56796">
    <property type="entry name" value="Dehydroquinate synthase-like"/>
    <property type="match status" value="1"/>
</dbReference>
<feature type="domain" description="Fe-containing alcohol dehydrogenase-like C-terminal" evidence="5">
    <location>
        <begin position="190"/>
        <end position="385"/>
    </location>
</feature>
<dbReference type="PANTHER" id="PTHR11496">
    <property type="entry name" value="ALCOHOL DEHYDROGENASE"/>
    <property type="match status" value="1"/>
</dbReference>
<dbReference type="FunFam" id="3.40.50.1970:FF:000003">
    <property type="entry name" value="Alcohol dehydrogenase, iron-containing"/>
    <property type="match status" value="1"/>
</dbReference>
<comment type="similarity">
    <text evidence="1">Belongs to the iron-containing alcohol dehydrogenase family.</text>
</comment>